<name>A0A838A991_9PSEU</name>
<dbReference type="GO" id="GO:0016878">
    <property type="term" value="F:acid-thiol ligase activity"/>
    <property type="evidence" value="ECO:0007669"/>
    <property type="project" value="UniProtKB-ARBA"/>
</dbReference>
<feature type="domain" description="AMP-dependent synthetase/ligase" evidence="3">
    <location>
        <begin position="202"/>
        <end position="554"/>
    </location>
</feature>
<dbReference type="InterPro" id="IPR023393">
    <property type="entry name" value="START-like_dom_sf"/>
</dbReference>
<dbReference type="InterPro" id="IPR025110">
    <property type="entry name" value="AMP-bd_C"/>
</dbReference>
<evidence type="ECO:0000259" key="3">
    <source>
        <dbReference type="Pfam" id="PF00501"/>
    </source>
</evidence>
<keyword evidence="6" id="KW-1185">Reference proteome</keyword>
<dbReference type="SUPFAM" id="SSF56801">
    <property type="entry name" value="Acetyl-CoA synthetase-like"/>
    <property type="match status" value="1"/>
</dbReference>
<dbReference type="AlphaFoldDB" id="A0A838A991"/>
<dbReference type="Proteomes" id="UP000582974">
    <property type="component" value="Unassembled WGS sequence"/>
</dbReference>
<evidence type="ECO:0000259" key="4">
    <source>
        <dbReference type="Pfam" id="PF13193"/>
    </source>
</evidence>
<organism evidence="5 6">
    <name type="scientific">Haloechinothrix aidingensis</name>
    <dbReference type="NCBI Taxonomy" id="2752311"/>
    <lineage>
        <taxon>Bacteria</taxon>
        <taxon>Bacillati</taxon>
        <taxon>Actinomycetota</taxon>
        <taxon>Actinomycetes</taxon>
        <taxon>Pseudonocardiales</taxon>
        <taxon>Pseudonocardiaceae</taxon>
        <taxon>Haloechinothrix</taxon>
    </lineage>
</organism>
<dbReference type="PANTHER" id="PTHR43767:SF1">
    <property type="entry name" value="NONRIBOSOMAL PEPTIDE SYNTHASE PES1 (EUROFUNG)-RELATED"/>
    <property type="match status" value="1"/>
</dbReference>
<protein>
    <submittedName>
        <fullName evidence="5">AMP-binding protein</fullName>
    </submittedName>
</protein>
<reference evidence="5 6" key="1">
    <citation type="submission" date="2020-07" db="EMBL/GenBank/DDBJ databases">
        <title>Genome of Haloechinothrix sp.</title>
        <authorList>
            <person name="Tang S.-K."/>
            <person name="Yang L."/>
            <person name="Zhu W.-Y."/>
        </authorList>
    </citation>
    <scope>NUCLEOTIDE SEQUENCE [LARGE SCALE GENOMIC DNA]</scope>
    <source>
        <strain evidence="5 6">YIM 98757</strain>
    </source>
</reference>
<dbReference type="PROSITE" id="PS00455">
    <property type="entry name" value="AMP_BINDING"/>
    <property type="match status" value="1"/>
</dbReference>
<proteinExistence type="inferred from homology"/>
<dbReference type="InterPro" id="IPR042099">
    <property type="entry name" value="ANL_N_sf"/>
</dbReference>
<dbReference type="Gene3D" id="3.30.530.20">
    <property type="match status" value="1"/>
</dbReference>
<keyword evidence="2" id="KW-0436">Ligase</keyword>
<dbReference type="Gene3D" id="3.40.50.12780">
    <property type="entry name" value="N-terminal domain of ligase-like"/>
    <property type="match status" value="1"/>
</dbReference>
<gene>
    <name evidence="5" type="ORF">H0B56_08185</name>
</gene>
<dbReference type="Pfam" id="PF00501">
    <property type="entry name" value="AMP-binding"/>
    <property type="match status" value="1"/>
</dbReference>
<dbReference type="FunFam" id="3.30.300.30:FF:000008">
    <property type="entry name" value="2,3-dihydroxybenzoate-AMP ligase"/>
    <property type="match status" value="1"/>
</dbReference>
<sequence>MASEYVAFSTLVDHAPARLWEVIGDPEVYPRFLAGISLCERVPAAGSQHGTTYRVRVDRGSGGVTDHWVQALISRPAEKLVLAGVPDTGSWVSVHFSALGAGRTRLAFVFFNPNLPVPGGAGWTRARIKSWARAGVDRIRAYLAREPGTDLVNRGAYGTRSGVLRTLLRSGVLAPGGPGRMLGQLTSVARWGYTLVGGYGAAAARVPERTALIDGTSTRTYGELEHRTERLAAGLAGLGLGPGSTVGLLARNHAAMVESMLACGKLGASVVLINIALAGQQVVDAVGEHGVDTVIRDDEFSSLVRYLPQDVRQVSTAAHPDGSGQLSMRALSTGVTHAVPERPPRAGTVVVMTSGTSGTPKGARRPASRGLASIAGILSRIPLQAGERMLISAPIFHAWGLAGLQISTPLRATVVLQERFDAEECLRMIAEQRCTTLFAIPIMLRRILDLPEDVRSAYDTSSLRIVASSGSALSGALVTEFMSVFGDILYNFYGSTEVSWAAVADPTDLRAAPTTAGRPPLGTRLGVLNIEGRPVPPGATGRIFVGNEMLFEGYTDGGSREVRDSLMDTGDLGYIDADGRLFVSGRQDEMVISGGENVFPRSVEEALAYLPQVADVAVVGVDDEEFGQRLAAYIVLHEGSRLDDELVRAYIRHRLPRFAVPRDVVFVDELPRNPTGKILKNRLVETQWLARRG</sequence>
<evidence type="ECO:0000256" key="1">
    <source>
        <dbReference type="ARBA" id="ARBA00006432"/>
    </source>
</evidence>
<dbReference type="CDD" id="cd07812">
    <property type="entry name" value="SRPBCC"/>
    <property type="match status" value="1"/>
</dbReference>
<accession>A0A838A991</accession>
<dbReference type="CDD" id="cd04433">
    <property type="entry name" value="AFD_class_I"/>
    <property type="match status" value="1"/>
</dbReference>
<dbReference type="RefSeq" id="WP_180892290.1">
    <property type="nucleotide sequence ID" value="NZ_JACCKD010000002.1"/>
</dbReference>
<dbReference type="Pfam" id="PF13193">
    <property type="entry name" value="AMP-binding_C"/>
    <property type="match status" value="1"/>
</dbReference>
<feature type="domain" description="AMP-binding enzyme C-terminal" evidence="4">
    <location>
        <begin position="603"/>
        <end position="677"/>
    </location>
</feature>
<dbReference type="PANTHER" id="PTHR43767">
    <property type="entry name" value="LONG-CHAIN-FATTY-ACID--COA LIGASE"/>
    <property type="match status" value="1"/>
</dbReference>
<comment type="caution">
    <text evidence="5">The sequence shown here is derived from an EMBL/GenBank/DDBJ whole genome shotgun (WGS) entry which is preliminary data.</text>
</comment>
<evidence type="ECO:0000313" key="5">
    <source>
        <dbReference type="EMBL" id="MBA0125517.1"/>
    </source>
</evidence>
<dbReference type="InterPro" id="IPR020845">
    <property type="entry name" value="AMP-binding_CS"/>
</dbReference>
<evidence type="ECO:0000256" key="2">
    <source>
        <dbReference type="ARBA" id="ARBA00022598"/>
    </source>
</evidence>
<dbReference type="InterPro" id="IPR045851">
    <property type="entry name" value="AMP-bd_C_sf"/>
</dbReference>
<dbReference type="InterPro" id="IPR050237">
    <property type="entry name" value="ATP-dep_AMP-bd_enzyme"/>
</dbReference>
<dbReference type="SUPFAM" id="SSF55961">
    <property type="entry name" value="Bet v1-like"/>
    <property type="match status" value="1"/>
</dbReference>
<dbReference type="EMBL" id="JACCKD010000002">
    <property type="protein sequence ID" value="MBA0125517.1"/>
    <property type="molecule type" value="Genomic_DNA"/>
</dbReference>
<comment type="similarity">
    <text evidence="1">Belongs to the ATP-dependent AMP-binding enzyme family.</text>
</comment>
<evidence type="ECO:0000313" key="6">
    <source>
        <dbReference type="Proteomes" id="UP000582974"/>
    </source>
</evidence>
<dbReference type="Gene3D" id="3.30.300.30">
    <property type="match status" value="1"/>
</dbReference>
<dbReference type="InterPro" id="IPR000873">
    <property type="entry name" value="AMP-dep_synth/lig_dom"/>
</dbReference>